<organism evidence="3">
    <name type="scientific">Fagus sylvatica</name>
    <name type="common">Beechnut</name>
    <dbReference type="NCBI Taxonomy" id="28930"/>
    <lineage>
        <taxon>Eukaryota</taxon>
        <taxon>Viridiplantae</taxon>
        <taxon>Streptophyta</taxon>
        <taxon>Embryophyta</taxon>
        <taxon>Tracheophyta</taxon>
        <taxon>Spermatophyta</taxon>
        <taxon>Magnoliopsida</taxon>
        <taxon>eudicotyledons</taxon>
        <taxon>Gunneridae</taxon>
        <taxon>Pentapetalae</taxon>
        <taxon>rosids</taxon>
        <taxon>fabids</taxon>
        <taxon>Fagales</taxon>
        <taxon>Fagaceae</taxon>
        <taxon>Fagus</taxon>
    </lineage>
</organism>
<dbReference type="Gene3D" id="3.30.420.10">
    <property type="entry name" value="Ribonuclease H-like superfamily/Ribonuclease H"/>
    <property type="match status" value="2"/>
</dbReference>
<dbReference type="Gene3D" id="3.10.10.10">
    <property type="entry name" value="HIV Type 1 Reverse Transcriptase, subunit A, domain 1"/>
    <property type="match status" value="1"/>
</dbReference>
<feature type="domain" description="Integrase catalytic" evidence="2">
    <location>
        <begin position="467"/>
        <end position="574"/>
    </location>
</feature>
<dbReference type="SUPFAM" id="SSF53098">
    <property type="entry name" value="Ribonuclease H-like"/>
    <property type="match status" value="1"/>
</dbReference>
<evidence type="ECO:0000259" key="2">
    <source>
        <dbReference type="PROSITE" id="PS50994"/>
    </source>
</evidence>
<dbReference type="AlphaFoldDB" id="A0A2N9GS92"/>
<dbReference type="CDD" id="cd09279">
    <property type="entry name" value="RNase_HI_like"/>
    <property type="match status" value="1"/>
</dbReference>
<dbReference type="SUPFAM" id="SSF56672">
    <property type="entry name" value="DNA/RNA polymerases"/>
    <property type="match status" value="1"/>
</dbReference>
<dbReference type="PANTHER" id="PTHR48475:SF1">
    <property type="entry name" value="RNASE H TYPE-1 DOMAIN-CONTAINING PROTEIN"/>
    <property type="match status" value="1"/>
</dbReference>
<dbReference type="GO" id="GO:0003676">
    <property type="term" value="F:nucleic acid binding"/>
    <property type="evidence" value="ECO:0007669"/>
    <property type="project" value="InterPro"/>
</dbReference>
<dbReference type="GO" id="GO:0015074">
    <property type="term" value="P:DNA integration"/>
    <property type="evidence" value="ECO:0007669"/>
    <property type="project" value="InterPro"/>
</dbReference>
<dbReference type="InterPro" id="IPR036397">
    <property type="entry name" value="RNaseH_sf"/>
</dbReference>
<evidence type="ECO:0000256" key="1">
    <source>
        <dbReference type="SAM" id="MobiDB-lite"/>
    </source>
</evidence>
<proteinExistence type="predicted"/>
<accession>A0A2N9GS92</accession>
<sequence>MKPEWMLKIKEEVVKLLKAGFIKAVSQTDWVANIVPVPKEDGKVRMCVDFKDLNKAFLKDDFPLPHINVLVDNTTRKCIDVLYGQFLKLLKKGEPKEWTEDCQKAFEAVKEYSSNPPVLAPPKLGRPLKPNEPTEVSLREARSHRKTAKNTIKGRLIAEHCVGHLMSEDDLDDDFPDEDHQMECTYHCQPNCFVAANNVVEYEACIVGLEALLAINVKEVEIYGDSALVLAQAQRIWKMKEEHLKPYQTYLERVCWKFTKIEYTYVPRAQNQFADALATLASLVQIPENTFVQPIEIKRREAPTHEREVCVLDDEINDGKPRYHDIRNFVEDRVYLEGADRKDIRALKLLATQYILCGGVLYQRCYEGVHLRCVDNEEAEKLIKEVHQGVCGPHMNGRMFAKKIVSLGFYRVAMEADCIEHAKKCHQCQIHSNLNHLPPKELYSMTSPWPFSWVEAALFSVLKAKHVDRFIESNIICRYGVPHEIISDNGMHFEDTVQRFLQKYGVKYHKLSPYRPQTNGGVGSANKNVKVILEKTTERYRDWADKLPFALWGYCTSIRTSTGMTPYSLVYDEKRLKVLYHVQGYQRRTARAFNKKVKPRNLKEGDLVLKELRAPVFDPRRKFKPNWAGPYVIKTLLSGGAVNLDRLRKYYV</sequence>
<dbReference type="InterPro" id="IPR043128">
    <property type="entry name" value="Rev_trsase/Diguanyl_cyclase"/>
</dbReference>
<dbReference type="Gene3D" id="1.10.340.70">
    <property type="match status" value="1"/>
</dbReference>
<protein>
    <recommendedName>
        <fullName evidence="2">Integrase catalytic domain-containing protein</fullName>
    </recommendedName>
</protein>
<dbReference type="PROSITE" id="PS50994">
    <property type="entry name" value="INTEGRASE"/>
    <property type="match status" value="1"/>
</dbReference>
<dbReference type="Pfam" id="PF13456">
    <property type="entry name" value="RVT_3"/>
    <property type="match status" value="1"/>
</dbReference>
<dbReference type="Gene3D" id="3.30.70.270">
    <property type="match status" value="2"/>
</dbReference>
<dbReference type="InterPro" id="IPR001584">
    <property type="entry name" value="Integrase_cat-core"/>
</dbReference>
<dbReference type="InterPro" id="IPR043502">
    <property type="entry name" value="DNA/RNA_pol_sf"/>
</dbReference>
<feature type="region of interest" description="Disordered" evidence="1">
    <location>
        <begin position="120"/>
        <end position="144"/>
    </location>
</feature>
<dbReference type="PANTHER" id="PTHR48475">
    <property type="entry name" value="RIBONUCLEASE H"/>
    <property type="match status" value="1"/>
</dbReference>
<evidence type="ECO:0000313" key="3">
    <source>
        <dbReference type="EMBL" id="SPD05297.1"/>
    </source>
</evidence>
<dbReference type="InterPro" id="IPR002156">
    <property type="entry name" value="RNaseH_domain"/>
</dbReference>
<dbReference type="EMBL" id="OIVN01002642">
    <property type="protein sequence ID" value="SPD05297.1"/>
    <property type="molecule type" value="Genomic_DNA"/>
</dbReference>
<dbReference type="GO" id="GO:0004523">
    <property type="term" value="F:RNA-DNA hybrid ribonuclease activity"/>
    <property type="evidence" value="ECO:0007669"/>
    <property type="project" value="InterPro"/>
</dbReference>
<reference evidence="3" key="1">
    <citation type="submission" date="2018-02" db="EMBL/GenBank/DDBJ databases">
        <authorList>
            <person name="Cohen D.B."/>
            <person name="Kent A.D."/>
        </authorList>
    </citation>
    <scope>NUCLEOTIDE SEQUENCE</scope>
</reference>
<name>A0A2N9GS92_FAGSY</name>
<gene>
    <name evidence="3" type="ORF">FSB_LOCUS33179</name>
</gene>
<dbReference type="InterPro" id="IPR012337">
    <property type="entry name" value="RNaseH-like_sf"/>
</dbReference>